<reference evidence="2" key="1">
    <citation type="journal article" date="2014" name="Int. J. Syst. Evol. Microbiol.">
        <title>Complete genome sequence of Corynebacterium casei LMG S-19264T (=DSM 44701T), isolated from a smear-ripened cheese.</title>
        <authorList>
            <consortium name="US DOE Joint Genome Institute (JGI-PGF)"/>
            <person name="Walter F."/>
            <person name="Albersmeier A."/>
            <person name="Kalinowski J."/>
            <person name="Ruckert C."/>
        </authorList>
    </citation>
    <scope>NUCLEOTIDE SEQUENCE</scope>
    <source>
        <strain evidence="2">KCTC 32422</strain>
    </source>
</reference>
<protein>
    <recommendedName>
        <fullName evidence="1">Putative Flp pilus-assembly TadG-like N-terminal domain-containing protein</fullName>
    </recommendedName>
</protein>
<evidence type="ECO:0000313" key="3">
    <source>
        <dbReference type="Proteomes" id="UP000634139"/>
    </source>
</evidence>
<sequence>MLLAAGLPALIGTAGAAIDFSQWYAWKQELQMATDQAALAAAWSLSEDAPASTYELRGEQNFRANLALTRDFATDPEFELADYGNGNGNSIAVTASATRSLPFSSFLMNRAVTVSAYSQASFTAGQNFNACLIAVGDDGTTFSVGGNANVVAQCGLAALSCSDDAIVIDGSASVTTDSIATCGTATVPAANESVLTEKVQGLEDTFADLTPPTNTTARSYKCNGNGNKALATPLPGTYSDFTVKCKTTMAKGIYVINGGTLDLTGNYAVTGTNVMFVLKNGATLKLGGSGAGNVLTLTPMQASDFTALGYSATLANRYANMLIFEDRASNPTQNHIINGNSNSLFEGTIYLPKGTARINGTASIDSSCLQISAWKINVLGNAALDTRCPTAQTNSAGSSAASVKLVV</sequence>
<dbReference type="Pfam" id="PF13400">
    <property type="entry name" value="Tad"/>
    <property type="match status" value="1"/>
</dbReference>
<dbReference type="EMBL" id="BMZD01000003">
    <property type="protein sequence ID" value="GGZ96111.1"/>
    <property type="molecule type" value="Genomic_DNA"/>
</dbReference>
<gene>
    <name evidence="2" type="ORF">GCM10011617_15830</name>
</gene>
<proteinExistence type="predicted"/>
<feature type="domain" description="Putative Flp pilus-assembly TadG-like N-terminal" evidence="1">
    <location>
        <begin position="2"/>
        <end position="43"/>
    </location>
</feature>
<organism evidence="2 3">
    <name type="scientific">Novosphingobium arvoryzae</name>
    <dbReference type="NCBI Taxonomy" id="1256514"/>
    <lineage>
        <taxon>Bacteria</taxon>
        <taxon>Pseudomonadati</taxon>
        <taxon>Pseudomonadota</taxon>
        <taxon>Alphaproteobacteria</taxon>
        <taxon>Sphingomonadales</taxon>
        <taxon>Sphingomonadaceae</taxon>
        <taxon>Novosphingobium</taxon>
    </lineage>
</organism>
<dbReference type="InterPro" id="IPR028087">
    <property type="entry name" value="Tad_N"/>
</dbReference>
<evidence type="ECO:0000313" key="2">
    <source>
        <dbReference type="EMBL" id="GGZ96111.1"/>
    </source>
</evidence>
<dbReference type="Proteomes" id="UP000634139">
    <property type="component" value="Unassembled WGS sequence"/>
</dbReference>
<name>A0A918RIH0_9SPHN</name>
<accession>A0A918RIH0</accession>
<evidence type="ECO:0000259" key="1">
    <source>
        <dbReference type="Pfam" id="PF13400"/>
    </source>
</evidence>
<dbReference type="AlphaFoldDB" id="A0A918RIH0"/>
<reference evidence="2" key="2">
    <citation type="submission" date="2020-09" db="EMBL/GenBank/DDBJ databases">
        <authorList>
            <person name="Sun Q."/>
            <person name="Kim S."/>
        </authorList>
    </citation>
    <scope>NUCLEOTIDE SEQUENCE</scope>
    <source>
        <strain evidence="2">KCTC 32422</strain>
    </source>
</reference>
<keyword evidence="3" id="KW-1185">Reference proteome</keyword>
<comment type="caution">
    <text evidence="2">The sequence shown here is derived from an EMBL/GenBank/DDBJ whole genome shotgun (WGS) entry which is preliminary data.</text>
</comment>